<dbReference type="AlphaFoldDB" id="A0A9P0DJ45"/>
<proteinExistence type="predicted"/>
<evidence type="ECO:0000313" key="3">
    <source>
        <dbReference type="Proteomes" id="UP001153712"/>
    </source>
</evidence>
<dbReference type="Proteomes" id="UP001153712">
    <property type="component" value="Chromosome 11"/>
</dbReference>
<gene>
    <name evidence="2" type="ORF">PHYEVI_LOCUS2192</name>
</gene>
<accession>A0A9P0DJ45</accession>
<protein>
    <submittedName>
        <fullName evidence="2">Uncharacterized protein</fullName>
    </submittedName>
</protein>
<dbReference type="OrthoDB" id="6766427at2759"/>
<dbReference type="EMBL" id="OU900104">
    <property type="protein sequence ID" value="CAH1159001.1"/>
    <property type="molecule type" value="Genomic_DNA"/>
</dbReference>
<evidence type="ECO:0000313" key="2">
    <source>
        <dbReference type="EMBL" id="CAH1159001.1"/>
    </source>
</evidence>
<sequence length="645" mass="75822">MFIYSYYTMVEFTKVVFLLTFCTGIMSKLSDFESGSESAYVLDSNSAQGFENDVPLHESYRPKHKYKVGTGHQEIEKRFLDANNTIKGMRDPQCAIMYKDNEPVGILQPFEESYKFLPVQGESTYVEINPIPAKRRTVLDILYPNEFTDDYDDDKFSNIAKFADDKYPSVFTKFKITNRLDKNVKEVTKKKSNFKRALLDTIAPDPIQITLKNNEEQNTLVKENAGVEEKLRGILDDMGLIDDYPNQEVKREVEDENLELGTNKINLVKENRLKRENYTENSRMSSESAVTNKKVKRSDNILECTTVEFIGTHNIDDYEKRVEREIRDRIQQLKEEVKKEISNITNNEDETKRKKRQIINTLMDEETNDINPTYNIEDVEKPLIRRKRNTDDGNEVIEEEPDQFERNKLDTNYYDDQRGNEETVNNKINQPKGKYECTCDRNDADCKCNENNMNRRINNKASYPKLLNTKRSKQICSCDKNGQHCKCEDTVKETIPSMAEYYNDYNENNDISAWNDDNQYLTENDYETDYRFDKRAIKPRKFAVNKPLESGEFFVDFRPDAYNLSPLENFRKKREKLGPARLVSYNADGMSPHSRYRRRILKEENNILPRQLIDMSDEDLFGALPQNFDGELIRYKRIRRSNKKR</sequence>
<reference evidence="2" key="1">
    <citation type="submission" date="2022-01" db="EMBL/GenBank/DDBJ databases">
        <authorList>
            <person name="King R."/>
        </authorList>
    </citation>
    <scope>NUCLEOTIDE SEQUENCE</scope>
</reference>
<organism evidence="2 3">
    <name type="scientific">Phyllotreta striolata</name>
    <name type="common">Striped flea beetle</name>
    <name type="synonym">Crioceris striolata</name>
    <dbReference type="NCBI Taxonomy" id="444603"/>
    <lineage>
        <taxon>Eukaryota</taxon>
        <taxon>Metazoa</taxon>
        <taxon>Ecdysozoa</taxon>
        <taxon>Arthropoda</taxon>
        <taxon>Hexapoda</taxon>
        <taxon>Insecta</taxon>
        <taxon>Pterygota</taxon>
        <taxon>Neoptera</taxon>
        <taxon>Endopterygota</taxon>
        <taxon>Coleoptera</taxon>
        <taxon>Polyphaga</taxon>
        <taxon>Cucujiformia</taxon>
        <taxon>Chrysomeloidea</taxon>
        <taxon>Chrysomelidae</taxon>
        <taxon>Galerucinae</taxon>
        <taxon>Alticini</taxon>
        <taxon>Phyllotreta</taxon>
    </lineage>
</organism>
<keyword evidence="3" id="KW-1185">Reference proteome</keyword>
<keyword evidence="1" id="KW-0175">Coiled coil</keyword>
<evidence type="ECO:0000256" key="1">
    <source>
        <dbReference type="SAM" id="Coils"/>
    </source>
</evidence>
<feature type="coiled-coil region" evidence="1">
    <location>
        <begin position="323"/>
        <end position="354"/>
    </location>
</feature>
<name>A0A9P0DJ45_PHYSR</name>